<gene>
    <name evidence="7" type="primary">WBGene00097318</name>
</gene>
<dbReference type="GO" id="GO:0022857">
    <property type="term" value="F:transmembrane transporter activity"/>
    <property type="evidence" value="ECO:0000318"/>
    <property type="project" value="GO_Central"/>
</dbReference>
<dbReference type="SUPFAM" id="SSF103473">
    <property type="entry name" value="MFS general substrate transporter"/>
    <property type="match status" value="2"/>
</dbReference>
<evidence type="ECO:0000256" key="2">
    <source>
        <dbReference type="ARBA" id="ARBA00022448"/>
    </source>
</evidence>
<dbReference type="GO" id="GO:0016020">
    <property type="term" value="C:membrane"/>
    <property type="evidence" value="ECO:0000318"/>
    <property type="project" value="GO_Central"/>
</dbReference>
<dbReference type="Pfam" id="PF07690">
    <property type="entry name" value="MFS_1"/>
    <property type="match status" value="2"/>
</dbReference>
<keyword evidence="2" id="KW-0813">Transport</keyword>
<protein>
    <submittedName>
        <fullName evidence="7">Membrane transporter</fullName>
    </submittedName>
</protein>
<dbReference type="InterPro" id="IPR044770">
    <property type="entry name" value="MFS_spinster-like"/>
</dbReference>
<evidence type="ECO:0000256" key="3">
    <source>
        <dbReference type="ARBA" id="ARBA00022692"/>
    </source>
</evidence>
<comment type="subcellular location">
    <subcellularLocation>
        <location evidence="1">Membrane</location>
        <topology evidence="1">Multi-pass membrane protein</topology>
    </subcellularLocation>
</comment>
<dbReference type="EnsemblMetazoa" id="PPA07764.1">
    <property type="protein sequence ID" value="PPA07764.1"/>
    <property type="gene ID" value="WBGene00097318"/>
</dbReference>
<organism evidence="7 8">
    <name type="scientific">Pristionchus pacificus</name>
    <name type="common">Parasitic nematode worm</name>
    <dbReference type="NCBI Taxonomy" id="54126"/>
    <lineage>
        <taxon>Eukaryota</taxon>
        <taxon>Metazoa</taxon>
        <taxon>Ecdysozoa</taxon>
        <taxon>Nematoda</taxon>
        <taxon>Chromadorea</taxon>
        <taxon>Rhabditida</taxon>
        <taxon>Rhabditina</taxon>
        <taxon>Diplogasteromorpha</taxon>
        <taxon>Diplogasteroidea</taxon>
        <taxon>Neodiplogasteridae</taxon>
        <taxon>Pristionchus</taxon>
    </lineage>
</organism>
<accession>A0A8R1U6T0</accession>
<keyword evidence="4" id="KW-1133">Transmembrane helix</keyword>
<evidence type="ECO:0000256" key="6">
    <source>
        <dbReference type="ARBA" id="ARBA00024338"/>
    </source>
</evidence>
<sequence>MAISLGFSRNASAHDGVIPLIQKYYNVKDAETASIVTASSITHTATIALVWLFGDMVKRRLLFLLCATCWITFSLLSFILGLNSFVMFVAFRALESAAASVIGILIPVILADLLNDRQLGVALMCLSVSDIASSMLTGIISSWIVTSSSPWQSAMLAASVLSILPFVVLFFLRSHIRNVQRTDYKQGVGRVLTSAFGMLSVKSYLLITAEASFGGLWGTSYGFWQAKYFLSTVDSETKRQSYSPQLYCNAIRHAYRCALDSLSWRHGTGPFSGRKGYTRAYPIVTGVGGIFNFITFVMGVLLMDLNYPAALVNNFVLGFTKSTGLAVSQQILFAIIPSSSRTTAVALGRLIASVVGIPSAQIVGFISDSIRGDSMLPEDRFHVYQLVLLSTSVFLLLGGLCHLLMIIVFPDDCARAEQKNITKVILSACLIVFPKLITFDEIGGVIPLIQQYYNVKDAETASINTVSSIAHTVAIALVWLFGDEIKRRLLFLLCAACWIAFSLLSLILGLNSFMMFVSFRALGTAVSAVINILIPVILADLLHDRQLGIALMFLSVSDIAAILLNNILSSWIVTSSIPWQAAMLAATVLAVVPFAVFFFMRSNIRNVQRSDDKKGIRKILTSAFGMLSIKSYLLVTAEASFTALQTHAYSFWHSTVYLIAWTGAPEVFLGLSFPTVTALNSIAMMCATIVGVPAILWFAQSWRYGTGLFSGRKEYMRSYPFVTGVGDIFNFMTYVLDVLLMDVNYPAALANKFAIGFVKSNGLAINQLMLFAVVPSSHRVAAMALKQLISSTISIPSAQIVGFVRYQLRINQFINLLSISGAIRGDSVLPEDRFHAYQLVLLGTSIFLILGGICHLLLIIVFPGDCAKAEQKNEEEAKLVDEKSSLTGKGRAESILDTYVRSRATTVNSYL</sequence>
<dbReference type="InterPro" id="IPR036259">
    <property type="entry name" value="MFS_trans_sf"/>
</dbReference>
<evidence type="ECO:0000313" key="7">
    <source>
        <dbReference type="EnsemblMetazoa" id="PPA07764.1"/>
    </source>
</evidence>
<evidence type="ECO:0000313" key="8">
    <source>
        <dbReference type="Proteomes" id="UP000005239"/>
    </source>
</evidence>
<dbReference type="InterPro" id="IPR011701">
    <property type="entry name" value="MFS"/>
</dbReference>
<dbReference type="Gene3D" id="1.20.1250.20">
    <property type="entry name" value="MFS general substrate transporter like domains"/>
    <property type="match status" value="2"/>
</dbReference>
<keyword evidence="3" id="KW-0812">Transmembrane</keyword>
<keyword evidence="8" id="KW-1185">Reference proteome</keyword>
<dbReference type="PANTHER" id="PTHR23505">
    <property type="entry name" value="SPINSTER"/>
    <property type="match status" value="1"/>
</dbReference>
<dbReference type="AlphaFoldDB" id="A0A2A6BTM2"/>
<proteinExistence type="inferred from homology"/>
<evidence type="ECO:0000256" key="1">
    <source>
        <dbReference type="ARBA" id="ARBA00004141"/>
    </source>
</evidence>
<accession>A0A2A6BTM2</accession>
<comment type="similarity">
    <text evidence="6">Belongs to the major facilitator superfamily. Spinster (TC 2.A.1.49) family.</text>
</comment>
<evidence type="ECO:0000256" key="5">
    <source>
        <dbReference type="ARBA" id="ARBA00023136"/>
    </source>
</evidence>
<name>A0A2A6BTM2_PRIPA</name>
<keyword evidence="5" id="KW-0472">Membrane</keyword>
<dbReference type="Proteomes" id="UP000005239">
    <property type="component" value="Unassembled WGS sequence"/>
</dbReference>
<reference evidence="7" key="2">
    <citation type="submission" date="2022-06" db="UniProtKB">
        <authorList>
            <consortium name="EnsemblMetazoa"/>
        </authorList>
    </citation>
    <scope>IDENTIFICATION</scope>
    <source>
        <strain evidence="7">PS312</strain>
    </source>
</reference>
<reference evidence="8" key="1">
    <citation type="journal article" date="2008" name="Nat. Genet.">
        <title>The Pristionchus pacificus genome provides a unique perspective on nematode lifestyle and parasitism.</title>
        <authorList>
            <person name="Dieterich C."/>
            <person name="Clifton S.W."/>
            <person name="Schuster L.N."/>
            <person name="Chinwalla A."/>
            <person name="Delehaunty K."/>
            <person name="Dinkelacker I."/>
            <person name="Fulton L."/>
            <person name="Fulton R."/>
            <person name="Godfrey J."/>
            <person name="Minx P."/>
            <person name="Mitreva M."/>
            <person name="Roeseler W."/>
            <person name="Tian H."/>
            <person name="Witte H."/>
            <person name="Yang S.P."/>
            <person name="Wilson R.K."/>
            <person name="Sommer R.J."/>
        </authorList>
    </citation>
    <scope>NUCLEOTIDE SEQUENCE [LARGE SCALE GENOMIC DNA]</scope>
    <source>
        <strain evidence="8">PS312</strain>
    </source>
</reference>
<dbReference type="PANTHER" id="PTHR23505:SF79">
    <property type="entry name" value="PROTEIN SPINSTER"/>
    <property type="match status" value="1"/>
</dbReference>
<evidence type="ECO:0000256" key="4">
    <source>
        <dbReference type="ARBA" id="ARBA00022989"/>
    </source>
</evidence>